<evidence type="ECO:0000313" key="1">
    <source>
        <dbReference type="EMBL" id="GIG73527.1"/>
    </source>
</evidence>
<evidence type="ECO:0000313" key="2">
    <source>
        <dbReference type="Proteomes" id="UP000653674"/>
    </source>
</evidence>
<protein>
    <submittedName>
        <fullName evidence="1">Uncharacterized protein</fullName>
    </submittedName>
</protein>
<dbReference type="Proteomes" id="UP000653674">
    <property type="component" value="Unassembled WGS sequence"/>
</dbReference>
<dbReference type="RefSeq" id="WP_168078772.1">
    <property type="nucleotide sequence ID" value="NZ_BAAAQJ010000012.1"/>
</dbReference>
<organism evidence="1 2">
    <name type="scientific">Planosporangium flavigriseum</name>
    <dbReference type="NCBI Taxonomy" id="373681"/>
    <lineage>
        <taxon>Bacteria</taxon>
        <taxon>Bacillati</taxon>
        <taxon>Actinomycetota</taxon>
        <taxon>Actinomycetes</taxon>
        <taxon>Micromonosporales</taxon>
        <taxon>Micromonosporaceae</taxon>
        <taxon>Planosporangium</taxon>
    </lineage>
</organism>
<comment type="caution">
    <text evidence="1">The sequence shown here is derived from an EMBL/GenBank/DDBJ whole genome shotgun (WGS) entry which is preliminary data.</text>
</comment>
<name>A0A8J3LIH3_9ACTN</name>
<dbReference type="AlphaFoldDB" id="A0A8J3LIH3"/>
<dbReference type="EMBL" id="BONU01000009">
    <property type="protein sequence ID" value="GIG73527.1"/>
    <property type="molecule type" value="Genomic_DNA"/>
</dbReference>
<keyword evidence="2" id="KW-1185">Reference proteome</keyword>
<proteinExistence type="predicted"/>
<accession>A0A8J3LIH3</accession>
<gene>
    <name evidence="1" type="ORF">Pfl04_19310</name>
</gene>
<reference evidence="1" key="1">
    <citation type="submission" date="2021-01" db="EMBL/GenBank/DDBJ databases">
        <title>Whole genome shotgun sequence of Planosporangium flavigriseum NBRC 105377.</title>
        <authorList>
            <person name="Komaki H."/>
            <person name="Tamura T."/>
        </authorList>
    </citation>
    <scope>NUCLEOTIDE SEQUENCE</scope>
    <source>
        <strain evidence="1">NBRC 105377</strain>
    </source>
</reference>
<sequence>MECEPGAAEAFEWLGLSWADRWLTELGAASPALAAVHRLAAVDDLRSVDLAGEALRYGLAHSFLLHALLVRGDCVDLTPFDHGVPLGQLTTTPVYRSDARHRGEGKAHAPGCQHHKQLRSDDDRCTLGEWVERRSAAAGESVSSRESCLCGRCGGFAVRRLDSAQLGYWRAAHEVYEATRTLDACEQHLAGACEPGQNLERCDRALQTFTRLGVVLDRYPDEPALAEYVKDLRVRHETLARRST</sequence>